<dbReference type="AlphaFoldDB" id="A0A6L9S1V0"/>
<dbReference type="InterPro" id="IPR043128">
    <property type="entry name" value="Rev_trsase/Diguanyl_cyclase"/>
</dbReference>
<sequence length="450" mass="48001">MHQPGNGTREEVTVGVVGADEIVHRIMAVARESGNPSWRLIAAVYDDEQDAHAQAMKIASRVDVCLFAGPLPYDVATRHGDLPVPATYVPVGGSALYGTLLRGTLEGTFDPLRISLDSVPVDDVRAAYQEIGLDARHVHVQPYAGPDSASTFLAFHRDLYDRGETTGAVTTVPTVAAALADASIPSLKMTPAGITIRHALQTATLVGSGAKLEESRIVTMIVRVPSGALPAHASPSNYWYQELKLSLHRELLRDARPMDAAVLVRDEHSYLIVTTMGSLNMATDELNVAPFLGRISAELGIQLELGIGLGRSTREAELNAQAAVDKASAAGGGTAYLVGPGETVLQLPAARQQGPSAAAHAPVKDSKALDVLARLAEKLEQENDTERIVDAERVADMLGVTLRTARRMLHTLVDEGLAWPMPPARSSKVGRPPRPYQLLVEKMPGRTGNG</sequence>
<protein>
    <submittedName>
        <fullName evidence="1">Transcriptional regulator</fullName>
    </submittedName>
</protein>
<dbReference type="RefSeq" id="WP_163731970.1">
    <property type="nucleotide sequence ID" value="NZ_JAAGOA010000001.1"/>
</dbReference>
<organism evidence="1 2">
    <name type="scientific">Phytoactinopolyspora halotolerans</name>
    <dbReference type="NCBI Taxonomy" id="1981512"/>
    <lineage>
        <taxon>Bacteria</taxon>
        <taxon>Bacillati</taxon>
        <taxon>Actinomycetota</taxon>
        <taxon>Actinomycetes</taxon>
        <taxon>Jiangellales</taxon>
        <taxon>Jiangellaceae</taxon>
        <taxon>Phytoactinopolyspora</taxon>
    </lineage>
</organism>
<proteinExistence type="predicted"/>
<keyword evidence="2" id="KW-1185">Reference proteome</keyword>
<accession>A0A6L9S1V0</accession>
<evidence type="ECO:0000313" key="2">
    <source>
        <dbReference type="Proteomes" id="UP000475214"/>
    </source>
</evidence>
<dbReference type="Gene3D" id="3.30.70.270">
    <property type="match status" value="1"/>
</dbReference>
<gene>
    <name evidence="1" type="ORF">G1H10_02305</name>
</gene>
<reference evidence="1 2" key="1">
    <citation type="submission" date="2020-02" db="EMBL/GenBank/DDBJ databases">
        <authorList>
            <person name="Li X.-J."/>
            <person name="Han X.-M."/>
        </authorList>
    </citation>
    <scope>NUCLEOTIDE SEQUENCE [LARGE SCALE GENOMIC DNA]</scope>
    <source>
        <strain evidence="1 2">CCTCC AB 2017055</strain>
    </source>
</reference>
<evidence type="ECO:0000313" key="1">
    <source>
        <dbReference type="EMBL" id="NED98996.1"/>
    </source>
</evidence>
<dbReference type="EMBL" id="JAAGOA010000001">
    <property type="protein sequence ID" value="NED98996.1"/>
    <property type="molecule type" value="Genomic_DNA"/>
</dbReference>
<name>A0A6L9S1V0_9ACTN</name>
<comment type="caution">
    <text evidence="1">The sequence shown here is derived from an EMBL/GenBank/DDBJ whole genome shotgun (WGS) entry which is preliminary data.</text>
</comment>
<dbReference type="Proteomes" id="UP000475214">
    <property type="component" value="Unassembled WGS sequence"/>
</dbReference>